<dbReference type="InterPro" id="IPR013325">
    <property type="entry name" value="RNA_pol_sigma_r2"/>
</dbReference>
<dbReference type="Gene3D" id="1.10.10.10">
    <property type="entry name" value="Winged helix-like DNA-binding domain superfamily/Winged helix DNA-binding domain"/>
    <property type="match status" value="1"/>
</dbReference>
<accession>A0A1B2DKU4</accession>
<organism evidence="4">
    <name type="scientific">Paenibacillus sp. BIHB 4019</name>
    <dbReference type="NCBI Taxonomy" id="1870819"/>
    <lineage>
        <taxon>Bacteria</taxon>
        <taxon>Bacillati</taxon>
        <taxon>Bacillota</taxon>
        <taxon>Bacilli</taxon>
        <taxon>Bacillales</taxon>
        <taxon>Paenibacillaceae</taxon>
        <taxon>Paenibacillus</taxon>
    </lineage>
</organism>
<feature type="domain" description="RNA polymerase sigma-70 region 2" evidence="2">
    <location>
        <begin position="4"/>
        <end position="69"/>
    </location>
</feature>
<dbReference type="InterPro" id="IPR013324">
    <property type="entry name" value="RNA_pol_sigma_r3/r4-like"/>
</dbReference>
<dbReference type="Gene3D" id="1.10.1740.10">
    <property type="match status" value="1"/>
</dbReference>
<dbReference type="InterPro" id="IPR014284">
    <property type="entry name" value="RNA_pol_sigma-70_dom"/>
</dbReference>
<dbReference type="InterPro" id="IPR032710">
    <property type="entry name" value="NTF2-like_dom_sf"/>
</dbReference>
<evidence type="ECO:0000313" key="4">
    <source>
        <dbReference type="EMBL" id="ANY68340.1"/>
    </source>
</evidence>
<dbReference type="PANTHER" id="PTHR30173:SF36">
    <property type="entry name" value="ECF RNA POLYMERASE SIGMA FACTOR SIGJ"/>
    <property type="match status" value="1"/>
</dbReference>
<dbReference type="EMBL" id="CP016808">
    <property type="protein sequence ID" value="ANY68340.1"/>
    <property type="molecule type" value="Genomic_DNA"/>
</dbReference>
<dbReference type="InterPro" id="IPR013249">
    <property type="entry name" value="RNA_pol_sigma70_r4_t2"/>
</dbReference>
<dbReference type="GO" id="GO:0003677">
    <property type="term" value="F:DNA binding"/>
    <property type="evidence" value="ECO:0007669"/>
    <property type="project" value="InterPro"/>
</dbReference>
<dbReference type="SUPFAM" id="SSF54427">
    <property type="entry name" value="NTF2-like"/>
    <property type="match status" value="1"/>
</dbReference>
<gene>
    <name evidence="4" type="ORF">BBD42_19060</name>
</gene>
<dbReference type="SUPFAM" id="SSF88659">
    <property type="entry name" value="Sigma3 and sigma4 domains of RNA polymerase sigma factors"/>
    <property type="match status" value="1"/>
</dbReference>
<proteinExistence type="predicted"/>
<dbReference type="GO" id="GO:0006352">
    <property type="term" value="P:DNA-templated transcription initiation"/>
    <property type="evidence" value="ECO:0007669"/>
    <property type="project" value="InterPro"/>
</dbReference>
<dbReference type="Pfam" id="PF08281">
    <property type="entry name" value="Sigma70_r4_2"/>
    <property type="match status" value="1"/>
</dbReference>
<feature type="domain" description="RNA polymerase sigma factor 70 region 4 type 2" evidence="3">
    <location>
        <begin position="103"/>
        <end position="154"/>
    </location>
</feature>
<dbReference type="NCBIfam" id="TIGR02957">
    <property type="entry name" value="SigX4"/>
    <property type="match status" value="1"/>
</dbReference>
<dbReference type="AlphaFoldDB" id="A0A1B2DKU4"/>
<dbReference type="Pfam" id="PF04542">
    <property type="entry name" value="Sigma70_r2"/>
    <property type="match status" value="1"/>
</dbReference>
<protein>
    <submittedName>
        <fullName evidence="4">RNA polymerase subunit sigma-24</fullName>
    </submittedName>
</protein>
<dbReference type="NCBIfam" id="NF007214">
    <property type="entry name" value="PRK09636.1"/>
    <property type="match status" value="1"/>
</dbReference>
<evidence type="ECO:0000259" key="2">
    <source>
        <dbReference type="Pfam" id="PF04542"/>
    </source>
</evidence>
<dbReference type="InterPro" id="IPR007627">
    <property type="entry name" value="RNA_pol_sigma70_r2"/>
</dbReference>
<dbReference type="RefSeq" id="WP_099519479.1">
    <property type="nucleotide sequence ID" value="NZ_CP016808.1"/>
</dbReference>
<evidence type="ECO:0000259" key="3">
    <source>
        <dbReference type="Pfam" id="PF08281"/>
    </source>
</evidence>
<dbReference type="PANTHER" id="PTHR30173">
    <property type="entry name" value="SIGMA 19 FACTOR"/>
    <property type="match status" value="1"/>
</dbReference>
<reference evidence="4" key="1">
    <citation type="submission" date="2016-08" db="EMBL/GenBank/DDBJ databases">
        <title>Complete Genome Seqeunce of Paenibacillus sp. BIHB 4019 from tea rhizoplane.</title>
        <authorList>
            <person name="Thakur R."/>
            <person name="Swarnkar M.K."/>
            <person name="Gulati A."/>
        </authorList>
    </citation>
    <scope>NUCLEOTIDE SEQUENCE [LARGE SCALE GENOMIC DNA]</scope>
    <source>
        <strain evidence="4">BIHB4019</strain>
    </source>
</reference>
<comment type="subunit">
    <text evidence="1">Interacts transiently with the RNA polymerase catalytic core formed by RpoA, RpoB, RpoC and RpoZ (2 alpha, 1 beta, 1 beta' and 1 omega subunit) to form the RNA polymerase holoenzyme that can initiate transcription.</text>
</comment>
<dbReference type="InterPro" id="IPR014303">
    <property type="entry name" value="RNA_pol_sigma-70_ECF"/>
</dbReference>
<dbReference type="InterPro" id="IPR036388">
    <property type="entry name" value="WH-like_DNA-bd_sf"/>
</dbReference>
<name>A0A1B2DKU4_9BACL</name>
<dbReference type="GO" id="GO:0016987">
    <property type="term" value="F:sigma factor activity"/>
    <property type="evidence" value="ECO:0007669"/>
    <property type="project" value="InterPro"/>
</dbReference>
<dbReference type="InterPro" id="IPR052704">
    <property type="entry name" value="ECF_Sigma-70_Domain"/>
</dbReference>
<evidence type="ECO:0000256" key="1">
    <source>
        <dbReference type="ARBA" id="ARBA00011344"/>
    </source>
</evidence>
<dbReference type="SUPFAM" id="SSF88946">
    <property type="entry name" value="Sigma2 domain of RNA polymerase sigma factors"/>
    <property type="match status" value="1"/>
</dbReference>
<dbReference type="NCBIfam" id="TIGR02937">
    <property type="entry name" value="sigma70-ECF"/>
    <property type="match status" value="1"/>
</dbReference>
<sequence length="291" mass="32780">MTELYERYKNLLFQLAYQLTGSVCDAEDAVQDVFIKLQRVDPARLQEPKAYLCKMITNHCYDLLKSARKRREKYIGPWLPEPLQMNAEDGFEAIIRGELLSYAMLALLERLSPAERAVFVLREALSFDYAAIAEITGKSEMNCRKLLSRARGKMGVSEQELAGAGAVSDEWVQQFLAALSEGKVDTVLSMLAEDAMLLSDGGGKVSAAMRPIQSSDHVARFLLGIIRKAGEGEDDRFSIEIAQLNGQTAIMFRQQERITSAVFLHMKNKLLQNIYIIRNPDKLERLNQQAL</sequence>